<dbReference type="AlphaFoldDB" id="A0A9J6H9U6"/>
<keyword evidence="3" id="KW-1185">Reference proteome</keyword>
<proteinExistence type="predicted"/>
<dbReference type="EMBL" id="JABSTR010001154">
    <property type="protein sequence ID" value="KAH9383517.1"/>
    <property type="molecule type" value="Genomic_DNA"/>
</dbReference>
<dbReference type="Proteomes" id="UP000821853">
    <property type="component" value="Unassembled WGS sequence"/>
</dbReference>
<feature type="compositionally biased region" description="Low complexity" evidence="1">
    <location>
        <begin position="28"/>
        <end position="37"/>
    </location>
</feature>
<accession>A0A9J6H9U6</accession>
<comment type="caution">
    <text evidence="2">The sequence shown here is derived from an EMBL/GenBank/DDBJ whole genome shotgun (WGS) entry which is preliminary data.</text>
</comment>
<evidence type="ECO:0000313" key="2">
    <source>
        <dbReference type="EMBL" id="KAH9383517.1"/>
    </source>
</evidence>
<dbReference type="VEuPathDB" id="VectorBase:HLOH_040094"/>
<name>A0A9J6H9U6_HAELO</name>
<gene>
    <name evidence="2" type="ORF">HPB48_025089</name>
</gene>
<organism evidence="2 3">
    <name type="scientific">Haemaphysalis longicornis</name>
    <name type="common">Bush tick</name>
    <dbReference type="NCBI Taxonomy" id="44386"/>
    <lineage>
        <taxon>Eukaryota</taxon>
        <taxon>Metazoa</taxon>
        <taxon>Ecdysozoa</taxon>
        <taxon>Arthropoda</taxon>
        <taxon>Chelicerata</taxon>
        <taxon>Arachnida</taxon>
        <taxon>Acari</taxon>
        <taxon>Parasitiformes</taxon>
        <taxon>Ixodida</taxon>
        <taxon>Ixodoidea</taxon>
        <taxon>Ixodidae</taxon>
        <taxon>Haemaphysalinae</taxon>
        <taxon>Haemaphysalis</taxon>
    </lineage>
</organism>
<sequence>MGKHVVPPGRVGRTRQNRRAVGGGGEGAATSAAAMGARNTPRRRKRSERPLIGGGNGSRKGRGIPGRLARFQGWRTKRFPAAAHSARFPAAPHSPFSSRLFDCGVRHNGFAPPVF</sequence>
<evidence type="ECO:0000313" key="3">
    <source>
        <dbReference type="Proteomes" id="UP000821853"/>
    </source>
</evidence>
<feature type="region of interest" description="Disordered" evidence="1">
    <location>
        <begin position="1"/>
        <end position="65"/>
    </location>
</feature>
<protein>
    <submittedName>
        <fullName evidence="2">Uncharacterized protein</fullName>
    </submittedName>
</protein>
<evidence type="ECO:0000256" key="1">
    <source>
        <dbReference type="SAM" id="MobiDB-lite"/>
    </source>
</evidence>
<reference evidence="2 3" key="1">
    <citation type="journal article" date="2020" name="Cell">
        <title>Large-Scale Comparative Analyses of Tick Genomes Elucidate Their Genetic Diversity and Vector Capacities.</title>
        <authorList>
            <consortium name="Tick Genome and Microbiome Consortium (TIGMIC)"/>
            <person name="Jia N."/>
            <person name="Wang J."/>
            <person name="Shi W."/>
            <person name="Du L."/>
            <person name="Sun Y."/>
            <person name="Zhan W."/>
            <person name="Jiang J.F."/>
            <person name="Wang Q."/>
            <person name="Zhang B."/>
            <person name="Ji P."/>
            <person name="Bell-Sakyi L."/>
            <person name="Cui X.M."/>
            <person name="Yuan T.T."/>
            <person name="Jiang B.G."/>
            <person name="Yang W.F."/>
            <person name="Lam T.T."/>
            <person name="Chang Q.C."/>
            <person name="Ding S.J."/>
            <person name="Wang X.J."/>
            <person name="Zhu J.G."/>
            <person name="Ruan X.D."/>
            <person name="Zhao L."/>
            <person name="Wei J.T."/>
            <person name="Ye R.Z."/>
            <person name="Que T.C."/>
            <person name="Du C.H."/>
            <person name="Zhou Y.H."/>
            <person name="Cheng J.X."/>
            <person name="Dai P.F."/>
            <person name="Guo W.B."/>
            <person name="Han X.H."/>
            <person name="Huang E.J."/>
            <person name="Li L.F."/>
            <person name="Wei W."/>
            <person name="Gao Y.C."/>
            <person name="Liu J.Z."/>
            <person name="Shao H.Z."/>
            <person name="Wang X."/>
            <person name="Wang C.C."/>
            <person name="Yang T.C."/>
            <person name="Huo Q.B."/>
            <person name="Li W."/>
            <person name="Chen H.Y."/>
            <person name="Chen S.E."/>
            <person name="Zhou L.G."/>
            <person name="Ni X.B."/>
            <person name="Tian J.H."/>
            <person name="Sheng Y."/>
            <person name="Liu T."/>
            <person name="Pan Y.S."/>
            <person name="Xia L.Y."/>
            <person name="Li J."/>
            <person name="Zhao F."/>
            <person name="Cao W.C."/>
        </authorList>
    </citation>
    <scope>NUCLEOTIDE SEQUENCE [LARGE SCALE GENOMIC DNA]</scope>
    <source>
        <strain evidence="2">HaeL-2018</strain>
    </source>
</reference>